<dbReference type="SMART" id="SM00065">
    <property type="entry name" value="GAF"/>
    <property type="match status" value="1"/>
</dbReference>
<proteinExistence type="predicted"/>
<organism evidence="4 5">
    <name type="scientific">Noviherbaspirillum sedimenti</name>
    <dbReference type="NCBI Taxonomy" id="2320865"/>
    <lineage>
        <taxon>Bacteria</taxon>
        <taxon>Pseudomonadati</taxon>
        <taxon>Pseudomonadota</taxon>
        <taxon>Betaproteobacteria</taxon>
        <taxon>Burkholderiales</taxon>
        <taxon>Oxalobacteraceae</taxon>
        <taxon>Noviherbaspirillum</taxon>
    </lineage>
</organism>
<reference evidence="5" key="1">
    <citation type="submission" date="2018-09" db="EMBL/GenBank/DDBJ databases">
        <authorList>
            <person name="Zhu H."/>
        </authorList>
    </citation>
    <scope>NUCLEOTIDE SEQUENCE [LARGE SCALE GENOMIC DNA]</scope>
    <source>
        <strain evidence="5">K1S02-23</strain>
    </source>
</reference>
<dbReference type="InterPro" id="IPR050469">
    <property type="entry name" value="Diguanylate_Cyclase"/>
</dbReference>
<dbReference type="AlphaFoldDB" id="A0A3A3GHW1"/>
<dbReference type="InterPro" id="IPR043128">
    <property type="entry name" value="Rev_trsase/Diguanyl_cyclase"/>
</dbReference>
<name>A0A3A3GHW1_9BURK</name>
<dbReference type="SUPFAM" id="SSF55781">
    <property type="entry name" value="GAF domain-like"/>
    <property type="match status" value="2"/>
</dbReference>
<dbReference type="Pfam" id="PF00990">
    <property type="entry name" value="GGDEF"/>
    <property type="match status" value="1"/>
</dbReference>
<dbReference type="EC" id="2.7.7.65" evidence="1"/>
<dbReference type="Gene3D" id="3.30.70.270">
    <property type="match status" value="1"/>
</dbReference>
<keyword evidence="5" id="KW-1185">Reference proteome</keyword>
<gene>
    <name evidence="4" type="ORF">D3878_09915</name>
</gene>
<dbReference type="NCBIfam" id="TIGR00254">
    <property type="entry name" value="GGDEF"/>
    <property type="match status" value="1"/>
</dbReference>
<evidence type="ECO:0000259" key="3">
    <source>
        <dbReference type="PROSITE" id="PS50887"/>
    </source>
</evidence>
<dbReference type="SMART" id="SM00267">
    <property type="entry name" value="GGDEF"/>
    <property type="match status" value="1"/>
</dbReference>
<evidence type="ECO:0000313" key="4">
    <source>
        <dbReference type="EMBL" id="RJG01856.1"/>
    </source>
</evidence>
<evidence type="ECO:0000256" key="1">
    <source>
        <dbReference type="ARBA" id="ARBA00012528"/>
    </source>
</evidence>
<dbReference type="PANTHER" id="PTHR45138:SF9">
    <property type="entry name" value="DIGUANYLATE CYCLASE DGCM-RELATED"/>
    <property type="match status" value="1"/>
</dbReference>
<dbReference type="RefSeq" id="WP_119785318.1">
    <property type="nucleotide sequence ID" value="NZ_QYUQ01000002.1"/>
</dbReference>
<dbReference type="InterPro" id="IPR029016">
    <property type="entry name" value="GAF-like_dom_sf"/>
</dbReference>
<dbReference type="OrthoDB" id="5571399at2"/>
<dbReference type="FunFam" id="3.30.70.270:FF:000001">
    <property type="entry name" value="Diguanylate cyclase domain protein"/>
    <property type="match status" value="1"/>
</dbReference>
<sequence length="552" mass="61864">MPFLAPERTYQIINGIINAERLDDLLDLLCAEIVALGVADGYLVNMRDASGGYLSCLKIRYPAEYQNLEQSYLGYKIPLDNGQLNARAMATRELVRVNPGNANSEEQNILLYWKIQEMTGMPLCAPGAPAGAPIGVLVLLKQGPAIPDEDFAKVQELLGLFLASLSRWLHFSHLEQLHDEATAAVAENQRLLQFLDDMTSLTSLDKIYELFAAELIRQLPFDLASFYLVEDDHLHFRKAIAARPQLESLRQEWEHHLLQTPYPLDPTASGLVYVMLRDEAMVFPDFQEIRHLPLAGYDKKSLAILRTPRTLFISPIRHHKKPIGIFALYSLEHTVELSNADLDLLGDLSSFLGTAITNSKLYATSQEQVLEIRHLNAMLEEKVEALAKQASTDQLTGLFNFRTFEDELVRRLHETARAGDHEPLALLLIDIDHFKRFNDTNGHAAGNDILAAVAQEIGRHTRQSDKACRYGGEEFVLILPKCGLEGAIQLAERIRDSIECQAFATCAGQRSVTVSAGCTIYRPGDDRQALFNRADQALYQAKERGRNRVCSL</sequence>
<dbReference type="GO" id="GO:1902201">
    <property type="term" value="P:negative regulation of bacterial-type flagellum-dependent cell motility"/>
    <property type="evidence" value="ECO:0007669"/>
    <property type="project" value="TreeGrafter"/>
</dbReference>
<feature type="domain" description="GGDEF" evidence="3">
    <location>
        <begin position="422"/>
        <end position="552"/>
    </location>
</feature>
<protein>
    <recommendedName>
        <fullName evidence="1">diguanylate cyclase</fullName>
        <ecNumber evidence="1">2.7.7.65</ecNumber>
    </recommendedName>
</protein>
<dbReference type="GO" id="GO:0043709">
    <property type="term" value="P:cell adhesion involved in single-species biofilm formation"/>
    <property type="evidence" value="ECO:0007669"/>
    <property type="project" value="TreeGrafter"/>
</dbReference>
<comment type="caution">
    <text evidence="4">The sequence shown here is derived from an EMBL/GenBank/DDBJ whole genome shotgun (WGS) entry which is preliminary data.</text>
</comment>
<dbReference type="Proteomes" id="UP000266327">
    <property type="component" value="Unassembled WGS sequence"/>
</dbReference>
<dbReference type="GO" id="GO:0005886">
    <property type="term" value="C:plasma membrane"/>
    <property type="evidence" value="ECO:0007669"/>
    <property type="project" value="TreeGrafter"/>
</dbReference>
<dbReference type="PANTHER" id="PTHR45138">
    <property type="entry name" value="REGULATORY COMPONENTS OF SENSORY TRANSDUCTION SYSTEM"/>
    <property type="match status" value="1"/>
</dbReference>
<dbReference type="InterPro" id="IPR029787">
    <property type="entry name" value="Nucleotide_cyclase"/>
</dbReference>
<comment type="catalytic activity">
    <reaction evidence="2">
        <text>2 GTP = 3',3'-c-di-GMP + 2 diphosphate</text>
        <dbReference type="Rhea" id="RHEA:24898"/>
        <dbReference type="ChEBI" id="CHEBI:33019"/>
        <dbReference type="ChEBI" id="CHEBI:37565"/>
        <dbReference type="ChEBI" id="CHEBI:58805"/>
        <dbReference type="EC" id="2.7.7.65"/>
    </reaction>
</comment>
<dbReference type="EMBL" id="QYUQ01000002">
    <property type="protein sequence ID" value="RJG01856.1"/>
    <property type="molecule type" value="Genomic_DNA"/>
</dbReference>
<accession>A0A3A3GHW1</accession>
<dbReference type="PROSITE" id="PS50887">
    <property type="entry name" value="GGDEF"/>
    <property type="match status" value="1"/>
</dbReference>
<dbReference type="Pfam" id="PF01590">
    <property type="entry name" value="GAF"/>
    <property type="match status" value="1"/>
</dbReference>
<dbReference type="CDD" id="cd01949">
    <property type="entry name" value="GGDEF"/>
    <property type="match status" value="1"/>
</dbReference>
<dbReference type="GO" id="GO:0052621">
    <property type="term" value="F:diguanylate cyclase activity"/>
    <property type="evidence" value="ECO:0007669"/>
    <property type="project" value="UniProtKB-EC"/>
</dbReference>
<dbReference type="InterPro" id="IPR003018">
    <property type="entry name" value="GAF"/>
</dbReference>
<dbReference type="InterPro" id="IPR000160">
    <property type="entry name" value="GGDEF_dom"/>
</dbReference>
<evidence type="ECO:0000256" key="2">
    <source>
        <dbReference type="ARBA" id="ARBA00034247"/>
    </source>
</evidence>
<dbReference type="SUPFAM" id="SSF55073">
    <property type="entry name" value="Nucleotide cyclase"/>
    <property type="match status" value="1"/>
</dbReference>
<dbReference type="Gene3D" id="3.30.450.40">
    <property type="match status" value="2"/>
</dbReference>
<evidence type="ECO:0000313" key="5">
    <source>
        <dbReference type="Proteomes" id="UP000266327"/>
    </source>
</evidence>